<reference evidence="1 2" key="1">
    <citation type="journal article" date="2018" name="J. Allergy Clin. Immunol.">
        <title>High-quality assembly of Dermatophagoides pteronyssinus genome and transcriptome reveals a wide range of novel allergens.</title>
        <authorList>
            <person name="Liu X.Y."/>
            <person name="Yang K.Y."/>
            <person name="Wang M.Q."/>
            <person name="Kwok J.S."/>
            <person name="Zeng X."/>
            <person name="Yang Z."/>
            <person name="Xiao X.J."/>
            <person name="Lau C.P."/>
            <person name="Li Y."/>
            <person name="Huang Z.M."/>
            <person name="Ba J.G."/>
            <person name="Yim A.K."/>
            <person name="Ouyang C.Y."/>
            <person name="Ngai S.M."/>
            <person name="Chan T.F."/>
            <person name="Leung E.L."/>
            <person name="Liu L."/>
            <person name="Liu Z.G."/>
            <person name="Tsui S.K."/>
        </authorList>
    </citation>
    <scope>NUCLEOTIDE SEQUENCE [LARGE SCALE GENOMIC DNA]</scope>
    <source>
        <strain evidence="1">Derp</strain>
    </source>
</reference>
<reference evidence="1 2" key="2">
    <citation type="journal article" date="2022" name="Mol. Biol. Evol.">
        <title>Comparative Genomics Reveals Insights into the Divergent Evolution of Astigmatic Mites and Household Pest Adaptations.</title>
        <authorList>
            <person name="Xiong Q."/>
            <person name="Wan A.T."/>
            <person name="Liu X."/>
            <person name="Fung C.S."/>
            <person name="Xiao X."/>
            <person name="Malainual N."/>
            <person name="Hou J."/>
            <person name="Wang L."/>
            <person name="Wang M."/>
            <person name="Yang K.Y."/>
            <person name="Cui Y."/>
            <person name="Leung E.L."/>
            <person name="Nong W."/>
            <person name="Shin S.K."/>
            <person name="Au S.W."/>
            <person name="Jeong K.Y."/>
            <person name="Chew F.T."/>
            <person name="Hui J.H."/>
            <person name="Leung T.F."/>
            <person name="Tungtrongchitr A."/>
            <person name="Zhong N."/>
            <person name="Liu Z."/>
            <person name="Tsui S.K."/>
        </authorList>
    </citation>
    <scope>NUCLEOTIDE SEQUENCE [LARGE SCALE GENOMIC DNA]</scope>
    <source>
        <strain evidence="1">Derp</strain>
    </source>
</reference>
<organism evidence="1 2">
    <name type="scientific">Dermatophagoides pteronyssinus</name>
    <name type="common">European house dust mite</name>
    <dbReference type="NCBI Taxonomy" id="6956"/>
    <lineage>
        <taxon>Eukaryota</taxon>
        <taxon>Metazoa</taxon>
        <taxon>Ecdysozoa</taxon>
        <taxon>Arthropoda</taxon>
        <taxon>Chelicerata</taxon>
        <taxon>Arachnida</taxon>
        <taxon>Acari</taxon>
        <taxon>Acariformes</taxon>
        <taxon>Sarcoptiformes</taxon>
        <taxon>Astigmata</taxon>
        <taxon>Psoroptidia</taxon>
        <taxon>Analgoidea</taxon>
        <taxon>Pyroglyphidae</taxon>
        <taxon>Dermatophagoidinae</taxon>
        <taxon>Dermatophagoides</taxon>
    </lineage>
</organism>
<comment type="caution">
    <text evidence="1">The sequence shown here is derived from an EMBL/GenBank/DDBJ whole genome shotgun (WGS) entry which is preliminary data.</text>
</comment>
<name>A0ABQ8IZ63_DERPT</name>
<accession>A0ABQ8IZ63</accession>
<gene>
    <name evidence="1" type="ORF">DERP_000091</name>
</gene>
<dbReference type="EMBL" id="NJHN03000095">
    <property type="protein sequence ID" value="KAH9415604.1"/>
    <property type="molecule type" value="Genomic_DNA"/>
</dbReference>
<protein>
    <recommendedName>
        <fullName evidence="3">Vacuolar fusion protein CCZ1 homolog</fullName>
    </recommendedName>
</protein>
<evidence type="ECO:0000313" key="2">
    <source>
        <dbReference type="Proteomes" id="UP000887458"/>
    </source>
</evidence>
<evidence type="ECO:0000313" key="1">
    <source>
        <dbReference type="EMBL" id="KAH9415604.1"/>
    </source>
</evidence>
<feature type="non-terminal residue" evidence="1">
    <location>
        <position position="1"/>
    </location>
</feature>
<proteinExistence type="predicted"/>
<sequence>LMQSSKTSPPELFISNASTTTTLSTDPDQHSQAIFRSIVECIRIVRYRNDHNICHDQWINIQSIFDHDHHTSSSEIIDDDESNFPLLIAIYPCELYLFSYKINCHIRAKQIIQCQLLWPTNKEYFVLIIRDDFDWIRAFIMKVSSETWQSHQNHHQIASLLSIKCTPDPIAKNHCLEFPVIVNGMHLSLFYFCFCIVHTISLNLKFNDNDNNNGDIVLILNSFTYYDKGQKKTYDKDSCEDIMKESKTEKQKLFSRFNEIFFGK</sequence>
<evidence type="ECO:0008006" key="3">
    <source>
        <dbReference type="Google" id="ProtNLM"/>
    </source>
</evidence>
<dbReference type="Proteomes" id="UP000887458">
    <property type="component" value="Unassembled WGS sequence"/>
</dbReference>
<keyword evidence="2" id="KW-1185">Reference proteome</keyword>